<dbReference type="KEGG" id="cme:CYME_CMH133C"/>
<dbReference type="GeneID" id="16993460"/>
<dbReference type="AlphaFoldDB" id="M1UQM4"/>
<dbReference type="HOGENOM" id="CLU_069934_0_0_1"/>
<organism evidence="1 2">
    <name type="scientific">Cyanidioschyzon merolae (strain NIES-3377 / 10D)</name>
    <name type="common">Unicellular red alga</name>
    <dbReference type="NCBI Taxonomy" id="280699"/>
    <lineage>
        <taxon>Eukaryota</taxon>
        <taxon>Rhodophyta</taxon>
        <taxon>Bangiophyceae</taxon>
        <taxon>Cyanidiales</taxon>
        <taxon>Cyanidiaceae</taxon>
        <taxon>Cyanidioschyzon</taxon>
    </lineage>
</organism>
<reference evidence="1 2" key="2">
    <citation type="journal article" date="2007" name="BMC Biol.">
        <title>A 100%-complete sequence reveals unusually simple genomic features in the hot-spring red alga Cyanidioschyzon merolae.</title>
        <authorList>
            <person name="Nozaki H."/>
            <person name="Takano H."/>
            <person name="Misumi O."/>
            <person name="Terasawa K."/>
            <person name="Matsuzaki M."/>
            <person name="Maruyama S."/>
            <person name="Nishida K."/>
            <person name="Yagisawa F."/>
            <person name="Yoshida Y."/>
            <person name="Fujiwara T."/>
            <person name="Takio S."/>
            <person name="Tamura K."/>
            <person name="Chung S.J."/>
            <person name="Nakamura S."/>
            <person name="Kuroiwa H."/>
            <person name="Tanaka K."/>
            <person name="Sato N."/>
            <person name="Kuroiwa T."/>
        </authorList>
    </citation>
    <scope>NUCLEOTIDE SEQUENCE [LARGE SCALE GENOMIC DNA]</scope>
    <source>
        <strain evidence="1 2">10D</strain>
    </source>
</reference>
<dbReference type="eggNOG" id="ENOG502QRWE">
    <property type="taxonomic scope" value="Eukaryota"/>
</dbReference>
<evidence type="ECO:0008006" key="3">
    <source>
        <dbReference type="Google" id="ProtNLM"/>
    </source>
</evidence>
<proteinExistence type="predicted"/>
<dbReference type="OrthoDB" id="38730at2759"/>
<dbReference type="OMA" id="YSRAVSH"/>
<dbReference type="RefSeq" id="XP_005536092.1">
    <property type="nucleotide sequence ID" value="XM_005536035.1"/>
</dbReference>
<dbReference type="PANTHER" id="PTHR34044">
    <property type="entry name" value="NUCLEAR PROTEIN"/>
    <property type="match status" value="1"/>
</dbReference>
<evidence type="ECO:0000313" key="1">
    <source>
        <dbReference type="EMBL" id="BAM79806.1"/>
    </source>
</evidence>
<protein>
    <recommendedName>
        <fullName evidence="3">Ketopantoate reductase N-terminal domain-containing protein</fullName>
    </recommendedName>
</protein>
<dbReference type="STRING" id="280699.M1UQM4"/>
<sequence>MLGFVSSTAGVWIHQHTRCAPTSWLCGGTRLNSPSCRRHRTERSPGIMTLGASLEGELATVVGAGRIGTLLASAKGDELAPVRLLRRQDSIEGGRKGPIYVCTRNDDLAEVVAKCPPVRRGDLVFLQNGMLRSFLLEHNLEHATQALVFFAVPRVGDPPADGGGTVVWGPWAAAFAARVRSCGCQCTVLEDKQEFDCRMIEKLLWICIFGVLSESQNGMPVGEIAEKQPDRVRQLVDELAPIAEREVGLEGKHALDRGQLLQSLLDYSKKIPDFVAGFKEYRWRNGWFIERQRTPLHWELVERCRQRAAKPS</sequence>
<dbReference type="EMBL" id="AP006490">
    <property type="protein sequence ID" value="BAM79806.1"/>
    <property type="molecule type" value="Genomic_DNA"/>
</dbReference>
<reference evidence="1 2" key="1">
    <citation type="journal article" date="2004" name="Nature">
        <title>Genome sequence of the ultrasmall unicellular red alga Cyanidioschyzon merolae 10D.</title>
        <authorList>
            <person name="Matsuzaki M."/>
            <person name="Misumi O."/>
            <person name="Shin-i T."/>
            <person name="Maruyama S."/>
            <person name="Takahara M."/>
            <person name="Miyagishima S."/>
            <person name="Mori T."/>
            <person name="Nishida K."/>
            <person name="Yagisawa F."/>
            <person name="Nishida K."/>
            <person name="Yoshida Y."/>
            <person name="Nishimura Y."/>
            <person name="Nakao S."/>
            <person name="Kobayashi T."/>
            <person name="Momoyama Y."/>
            <person name="Higashiyama T."/>
            <person name="Minoda A."/>
            <person name="Sano M."/>
            <person name="Nomoto H."/>
            <person name="Oishi K."/>
            <person name="Hayashi H."/>
            <person name="Ohta F."/>
            <person name="Nishizaka S."/>
            <person name="Haga S."/>
            <person name="Miura S."/>
            <person name="Morishita T."/>
            <person name="Kabeya Y."/>
            <person name="Terasawa K."/>
            <person name="Suzuki Y."/>
            <person name="Ishii Y."/>
            <person name="Asakawa S."/>
            <person name="Takano H."/>
            <person name="Ohta N."/>
            <person name="Kuroiwa H."/>
            <person name="Tanaka K."/>
            <person name="Shimizu N."/>
            <person name="Sugano S."/>
            <person name="Sato N."/>
            <person name="Nozaki H."/>
            <person name="Ogasawara N."/>
            <person name="Kohara Y."/>
            <person name="Kuroiwa T."/>
        </authorList>
    </citation>
    <scope>NUCLEOTIDE SEQUENCE [LARGE SCALE GENOMIC DNA]</scope>
    <source>
        <strain evidence="1 2">10D</strain>
    </source>
</reference>
<gene>
    <name evidence="1" type="ORF">CYME_CMH133C</name>
</gene>
<name>M1UQM4_CYAM1</name>
<keyword evidence="2" id="KW-1185">Reference proteome</keyword>
<evidence type="ECO:0000313" key="2">
    <source>
        <dbReference type="Proteomes" id="UP000007014"/>
    </source>
</evidence>
<dbReference type="Proteomes" id="UP000007014">
    <property type="component" value="Chromosome 8"/>
</dbReference>
<dbReference type="Gramene" id="CMH133CT">
    <property type="protein sequence ID" value="CMH133CT"/>
    <property type="gene ID" value="CMH133C"/>
</dbReference>
<accession>M1UQM4</accession>
<dbReference type="PANTHER" id="PTHR34044:SF3">
    <property type="entry name" value="KETOPANTOATE REDUCTASE N-TERMINAL DOMAIN-CONTAINING PROTEIN"/>
    <property type="match status" value="1"/>
</dbReference>